<dbReference type="GO" id="GO:0016746">
    <property type="term" value="F:acyltransferase activity"/>
    <property type="evidence" value="ECO:0007669"/>
    <property type="project" value="UniProtKB-KW"/>
</dbReference>
<dbReference type="Gene3D" id="3.40.50.2000">
    <property type="entry name" value="Glycogen Phosphorylase B"/>
    <property type="match status" value="2"/>
</dbReference>
<dbReference type="PANTHER" id="PTHR30160">
    <property type="entry name" value="TETRAACYLDISACCHARIDE 4'-KINASE-RELATED"/>
    <property type="match status" value="1"/>
</dbReference>
<organism evidence="12 13">
    <name type="scientific">Brevifollis gellanilyticus</name>
    <dbReference type="NCBI Taxonomy" id="748831"/>
    <lineage>
        <taxon>Bacteria</taxon>
        <taxon>Pseudomonadati</taxon>
        <taxon>Verrucomicrobiota</taxon>
        <taxon>Verrucomicrobiia</taxon>
        <taxon>Verrucomicrobiales</taxon>
        <taxon>Verrucomicrobiaceae</taxon>
    </lineage>
</organism>
<dbReference type="Pfam" id="PF01075">
    <property type="entry name" value="Glyco_transf_9"/>
    <property type="match status" value="1"/>
</dbReference>
<dbReference type="OrthoDB" id="9797795at2"/>
<evidence type="ECO:0000256" key="4">
    <source>
        <dbReference type="ARBA" id="ARBA00022676"/>
    </source>
</evidence>
<evidence type="ECO:0000256" key="5">
    <source>
        <dbReference type="ARBA" id="ARBA00022679"/>
    </source>
</evidence>
<evidence type="ECO:0000256" key="7">
    <source>
        <dbReference type="ARBA" id="ARBA00023315"/>
    </source>
</evidence>
<dbReference type="GO" id="GO:0008713">
    <property type="term" value="F:ADP-heptose-lipopolysaccharide heptosyltransferase activity"/>
    <property type="evidence" value="ECO:0007669"/>
    <property type="project" value="UniProtKB-EC"/>
</dbReference>
<dbReference type="InterPro" id="IPR004960">
    <property type="entry name" value="LipA_acyltrans"/>
</dbReference>
<evidence type="ECO:0000313" key="12">
    <source>
        <dbReference type="EMBL" id="GEP43578.1"/>
    </source>
</evidence>
<keyword evidence="2" id="KW-1003">Cell membrane</keyword>
<evidence type="ECO:0000256" key="9">
    <source>
        <dbReference type="ARBA" id="ARBA00044042"/>
    </source>
</evidence>
<sequence>MSQPDPPQHTRFELARYWLVYMAFLGMEAVLKMLPLILIWHVGRALGAVSWFVIGKYRRLVLRNVRIAFGREKDEAWQRKTARAHFLSVFANGLSGLKLATMTREQIEARVRLDGMEHMQAALALGQPILGLVTHQSCWEVLNKLPNFCSFGRHPGVIYQPLHNPYMDAHVLRARQKHGYAIFNRQEGFHAPMKHLREGGSLGILVDQHAGDLGVWAPFFDRLASTTPIAGMVALRTKAIMVTLAVYDDGPARWRASYGPAIRPTVESTFQTLTAEVNQAVEALIRQQPESWFWVHNRWKTPKPLLMINSYRRGIAYPPGYDMSRLQPFELLVRSPNWLGDACMAFPAVRAMRTGRPDLKLTVFGPEKLRDLWEAQPGVDRYIGKDNKEGLFSVARRIKNSGVPFDAAVLLTNSTRSTLELWLGGIERLIGYTGSFRSKFLRHKIREPKVKGPPVHHTDRYLYIAKIIGSEVSDALVPNREPATKNGELKIGICAGAEYGQAKRWPLDRFAEVMKQVSSQRAGISWTFYGAPGEAAMGEQLSTLVGDAVKHTNLVGKTKLAELITQLRGCDLLVTNDTGTMHLAAALGVPTVSIFGSTEPILTGPLGDQHTVIRHQVPCSPCFKRECPFGHYECMTKITPERVAGAVMARIS</sequence>
<dbReference type="InterPro" id="IPR011910">
    <property type="entry name" value="RfaF"/>
</dbReference>
<keyword evidence="4" id="KW-0328">Glycosyltransferase</keyword>
<feature type="transmembrane region" description="Helical" evidence="11">
    <location>
        <begin position="12"/>
        <end position="31"/>
    </location>
</feature>
<dbReference type="Proteomes" id="UP000321577">
    <property type="component" value="Unassembled WGS sequence"/>
</dbReference>
<comment type="subcellular location">
    <subcellularLocation>
        <location evidence="1">Cell inner membrane</location>
    </subcellularLocation>
</comment>
<dbReference type="PANTHER" id="PTHR30160:SF7">
    <property type="entry name" value="ADP-HEPTOSE--LPS HEPTOSYLTRANSFERASE 2"/>
    <property type="match status" value="1"/>
</dbReference>
<dbReference type="SUPFAM" id="SSF53756">
    <property type="entry name" value="UDP-Glycosyltransferase/glycogen phosphorylase"/>
    <property type="match status" value="1"/>
</dbReference>
<keyword evidence="3" id="KW-0997">Cell inner membrane</keyword>
<dbReference type="NCBIfam" id="TIGR02195">
    <property type="entry name" value="heptsyl_trn_II"/>
    <property type="match status" value="1"/>
</dbReference>
<keyword evidence="6 11" id="KW-0472">Membrane</keyword>
<dbReference type="CDD" id="cd07984">
    <property type="entry name" value="LPLAT_LABLAT-like"/>
    <property type="match status" value="1"/>
</dbReference>
<keyword evidence="11" id="KW-0812">Transmembrane</keyword>
<keyword evidence="13" id="KW-1185">Reference proteome</keyword>
<evidence type="ECO:0000256" key="2">
    <source>
        <dbReference type="ARBA" id="ARBA00022475"/>
    </source>
</evidence>
<comment type="catalytic activity">
    <reaction evidence="10">
        <text>an L-alpha-D-Hep-(1-&gt;5)-[alpha-Kdo-(2-&gt;4)]-alpha-Kdo-(2-&gt;6)-lipid A + ADP-L-glycero-beta-D-manno-heptose = an L-alpha-D-Hep-(1-&gt;3)-L-alpha-D-Hep-(1-&gt;5)-[alpha-Kdo-(2-&gt;4)]-alpha-Kdo-(2-&gt;6)-lipid A + ADP + H(+)</text>
        <dbReference type="Rhea" id="RHEA:74071"/>
        <dbReference type="ChEBI" id="CHEBI:15378"/>
        <dbReference type="ChEBI" id="CHEBI:61506"/>
        <dbReference type="ChEBI" id="CHEBI:193068"/>
        <dbReference type="ChEBI" id="CHEBI:193069"/>
        <dbReference type="ChEBI" id="CHEBI:456216"/>
        <dbReference type="EC" id="2.4.99.24"/>
    </reaction>
</comment>
<name>A0A512MA14_9BACT</name>
<protein>
    <recommendedName>
        <fullName evidence="9">lipopolysaccharide heptosyltransferase II</fullName>
        <ecNumber evidence="9">2.4.99.24</ecNumber>
    </recommendedName>
</protein>
<dbReference type="RefSeq" id="WP_146851154.1">
    <property type="nucleotide sequence ID" value="NZ_BKAG01000019.1"/>
</dbReference>
<comment type="caution">
    <text evidence="12">The sequence shown here is derived from an EMBL/GenBank/DDBJ whole genome shotgun (WGS) entry which is preliminary data.</text>
</comment>
<accession>A0A512MA14</accession>
<evidence type="ECO:0000313" key="13">
    <source>
        <dbReference type="Proteomes" id="UP000321577"/>
    </source>
</evidence>
<evidence type="ECO:0000256" key="3">
    <source>
        <dbReference type="ARBA" id="ARBA00022519"/>
    </source>
</evidence>
<keyword evidence="7" id="KW-0012">Acyltransferase</keyword>
<comment type="similarity">
    <text evidence="8">Belongs to the glycosyltransferase 9 family.</text>
</comment>
<gene>
    <name evidence="12" type="ORF">BGE01nite_28690</name>
</gene>
<dbReference type="EMBL" id="BKAG01000019">
    <property type="protein sequence ID" value="GEP43578.1"/>
    <property type="molecule type" value="Genomic_DNA"/>
</dbReference>
<evidence type="ECO:0000256" key="1">
    <source>
        <dbReference type="ARBA" id="ARBA00004533"/>
    </source>
</evidence>
<dbReference type="EC" id="2.4.99.24" evidence="9"/>
<evidence type="ECO:0000256" key="6">
    <source>
        <dbReference type="ARBA" id="ARBA00023136"/>
    </source>
</evidence>
<dbReference type="CDD" id="cd03789">
    <property type="entry name" value="GT9_LPS_heptosyltransferase"/>
    <property type="match status" value="1"/>
</dbReference>
<dbReference type="AlphaFoldDB" id="A0A512MA14"/>
<reference evidence="12 13" key="1">
    <citation type="submission" date="2019-07" db="EMBL/GenBank/DDBJ databases">
        <title>Whole genome shotgun sequence of Brevifollis gellanilyticus NBRC 108608.</title>
        <authorList>
            <person name="Hosoyama A."/>
            <person name="Uohara A."/>
            <person name="Ohji S."/>
            <person name="Ichikawa N."/>
        </authorList>
    </citation>
    <scope>NUCLEOTIDE SEQUENCE [LARGE SCALE GENOMIC DNA]</scope>
    <source>
        <strain evidence="12 13">NBRC 108608</strain>
    </source>
</reference>
<dbReference type="GO" id="GO:0009244">
    <property type="term" value="P:lipopolysaccharide core region biosynthetic process"/>
    <property type="evidence" value="ECO:0007669"/>
    <property type="project" value="TreeGrafter"/>
</dbReference>
<dbReference type="InterPro" id="IPR002201">
    <property type="entry name" value="Glyco_trans_9"/>
</dbReference>
<dbReference type="Pfam" id="PF03279">
    <property type="entry name" value="Lip_A_acyltrans"/>
    <property type="match status" value="1"/>
</dbReference>
<keyword evidence="5" id="KW-0808">Transferase</keyword>
<proteinExistence type="inferred from homology"/>
<dbReference type="InterPro" id="IPR051199">
    <property type="entry name" value="LPS_LOS_Heptosyltrfase"/>
</dbReference>
<dbReference type="GO" id="GO:0005829">
    <property type="term" value="C:cytosol"/>
    <property type="evidence" value="ECO:0007669"/>
    <property type="project" value="TreeGrafter"/>
</dbReference>
<evidence type="ECO:0000256" key="11">
    <source>
        <dbReference type="SAM" id="Phobius"/>
    </source>
</evidence>
<evidence type="ECO:0000256" key="10">
    <source>
        <dbReference type="ARBA" id="ARBA00047503"/>
    </source>
</evidence>
<evidence type="ECO:0000256" key="8">
    <source>
        <dbReference type="ARBA" id="ARBA00043995"/>
    </source>
</evidence>
<keyword evidence="11" id="KW-1133">Transmembrane helix</keyword>
<dbReference type="GO" id="GO:0009247">
    <property type="term" value="P:glycolipid biosynthetic process"/>
    <property type="evidence" value="ECO:0007669"/>
    <property type="project" value="UniProtKB-ARBA"/>
</dbReference>
<dbReference type="GO" id="GO:0005886">
    <property type="term" value="C:plasma membrane"/>
    <property type="evidence" value="ECO:0007669"/>
    <property type="project" value="UniProtKB-SubCell"/>
</dbReference>